<dbReference type="STRING" id="573061.Clocel_3539"/>
<dbReference type="KEGG" id="ccb:Clocel_3539"/>
<dbReference type="OrthoDB" id="1972178at2"/>
<reference evidence="1 2" key="1">
    <citation type="submission" date="2010-08" db="EMBL/GenBank/DDBJ databases">
        <title>Complete sequence of Clostridium cellulovorans 743B.</title>
        <authorList>
            <consortium name="US DOE Joint Genome Institute"/>
            <person name="Lucas S."/>
            <person name="Copeland A."/>
            <person name="Lapidus A."/>
            <person name="Cheng J.-F."/>
            <person name="Bruce D."/>
            <person name="Goodwin L."/>
            <person name="Pitluck S."/>
            <person name="Chertkov O."/>
            <person name="Detter J.C."/>
            <person name="Han C."/>
            <person name="Tapia R."/>
            <person name="Land M."/>
            <person name="Hauser L."/>
            <person name="Chang Y.-J."/>
            <person name="Jeffries C."/>
            <person name="Kyrpides N."/>
            <person name="Ivanova N."/>
            <person name="Mikhailova N."/>
            <person name="Hemme C.L."/>
            <person name="Woyke T."/>
        </authorList>
    </citation>
    <scope>NUCLEOTIDE SEQUENCE [LARGE SCALE GENOMIC DNA]</scope>
    <source>
        <strain evidence="2">ATCC 35296 / DSM 3052 / OCM 3 / 743B</strain>
    </source>
</reference>
<dbReference type="Pfam" id="PF20536">
    <property type="entry name" value="DUF6751"/>
    <property type="match status" value="1"/>
</dbReference>
<dbReference type="EMBL" id="CP002160">
    <property type="protein sequence ID" value="ADL53215.1"/>
    <property type="molecule type" value="Genomic_DNA"/>
</dbReference>
<keyword evidence="2" id="KW-1185">Reference proteome</keyword>
<accession>D9SWD3</accession>
<gene>
    <name evidence="1" type="ordered locus">Clocel_3539</name>
</gene>
<evidence type="ECO:0000313" key="1">
    <source>
        <dbReference type="EMBL" id="ADL53215.1"/>
    </source>
</evidence>
<dbReference type="Proteomes" id="UP000002730">
    <property type="component" value="Chromosome"/>
</dbReference>
<dbReference type="InterPro" id="IPR046639">
    <property type="entry name" value="DUF6751"/>
</dbReference>
<dbReference type="RefSeq" id="WP_013291875.1">
    <property type="nucleotide sequence ID" value="NC_014393.1"/>
</dbReference>
<dbReference type="HOGENOM" id="CLU_155094_0_0_9"/>
<name>D9SWD3_CLOC7</name>
<protein>
    <submittedName>
        <fullName evidence="1">Uncharacterized protein</fullName>
    </submittedName>
</protein>
<dbReference type="eggNOG" id="ENOG5033DRC">
    <property type="taxonomic scope" value="Bacteria"/>
</dbReference>
<dbReference type="AlphaFoldDB" id="D9SWD3"/>
<evidence type="ECO:0000313" key="2">
    <source>
        <dbReference type="Proteomes" id="UP000002730"/>
    </source>
</evidence>
<proteinExistence type="predicted"/>
<organism evidence="1 2">
    <name type="scientific">Clostridium cellulovorans (strain ATCC 35296 / DSM 3052 / OCM 3 / 743B)</name>
    <dbReference type="NCBI Taxonomy" id="573061"/>
    <lineage>
        <taxon>Bacteria</taxon>
        <taxon>Bacillati</taxon>
        <taxon>Bacillota</taxon>
        <taxon>Clostridia</taxon>
        <taxon>Eubacteriales</taxon>
        <taxon>Clostridiaceae</taxon>
        <taxon>Clostridium</taxon>
    </lineage>
</organism>
<sequence>MAVLFPNTSITIYNHYFDNANNIDKYKRTVIEGCDWKGKRNSTVSDKGLLLADSVLIFVNKSEKYISPKHFRSLSDAKRTSFFTFSIGDKIVKGEVSFEITGTKPFSLADLDKNFDEVITIKSANTNLSGHYEIEGV</sequence>